<evidence type="ECO:0000256" key="1">
    <source>
        <dbReference type="ARBA" id="ARBA00023125"/>
    </source>
</evidence>
<evidence type="ECO:0000256" key="2">
    <source>
        <dbReference type="PROSITE-ProRule" id="PRU00335"/>
    </source>
</evidence>
<dbReference type="Pfam" id="PF17918">
    <property type="entry name" value="TetR_C_15"/>
    <property type="match status" value="1"/>
</dbReference>
<dbReference type="SUPFAM" id="SSF46689">
    <property type="entry name" value="Homeodomain-like"/>
    <property type="match status" value="1"/>
</dbReference>
<feature type="DNA-binding region" description="H-T-H motif" evidence="2">
    <location>
        <begin position="42"/>
        <end position="61"/>
    </location>
</feature>
<sequence length="218" mass="24257">MAKKLSVTPRKQALQARSRETVDVILEATARILVKEGYDRTSTNKIARAAGVSIGSLYQYFPGKEALVAAVITKHTDELLELIAGTALRVAQLPLAVATRELVRVMIEAHAIAPKLHRVLTEQTPRVGRLAYMEKIDDEAIRLVRAYLEMHRDELCVEDLDLASFMAVTTVEALTHAAVLRQPELLAQPHFVDEVTTMVLRYLSLPDGKPRKRARLSA</sequence>
<proteinExistence type="predicted"/>
<dbReference type="RefSeq" id="WP_394830279.1">
    <property type="nucleotide sequence ID" value="NZ_CP089929.1"/>
</dbReference>
<evidence type="ECO:0000259" key="3">
    <source>
        <dbReference type="PROSITE" id="PS50977"/>
    </source>
</evidence>
<dbReference type="Proteomes" id="UP001374803">
    <property type="component" value="Chromosome"/>
</dbReference>
<keyword evidence="1 2" id="KW-0238">DNA-binding</keyword>
<dbReference type="InterPro" id="IPR050109">
    <property type="entry name" value="HTH-type_TetR-like_transc_reg"/>
</dbReference>
<accession>A0ABZ2KQ56</accession>
<dbReference type="InterPro" id="IPR009057">
    <property type="entry name" value="Homeodomain-like_sf"/>
</dbReference>
<reference evidence="4" key="1">
    <citation type="submission" date="2021-12" db="EMBL/GenBank/DDBJ databases">
        <title>Discovery of the Pendulisporaceae a myxobacterial family with distinct sporulation behavior and unique specialized metabolism.</title>
        <authorList>
            <person name="Garcia R."/>
            <person name="Popoff A."/>
            <person name="Bader C.D."/>
            <person name="Loehr J."/>
            <person name="Walesch S."/>
            <person name="Walt C."/>
            <person name="Boldt J."/>
            <person name="Bunk B."/>
            <person name="Haeckl F.J.F.P.J."/>
            <person name="Gunesch A.P."/>
            <person name="Birkelbach J."/>
            <person name="Nuebel U."/>
            <person name="Pietschmann T."/>
            <person name="Bach T."/>
            <person name="Mueller R."/>
        </authorList>
    </citation>
    <scope>NUCLEOTIDE SEQUENCE</scope>
    <source>
        <strain evidence="4">MSr11367</strain>
    </source>
</reference>
<dbReference type="PRINTS" id="PR00455">
    <property type="entry name" value="HTHTETR"/>
</dbReference>
<evidence type="ECO:0000313" key="4">
    <source>
        <dbReference type="EMBL" id="WXB00677.1"/>
    </source>
</evidence>
<keyword evidence="5" id="KW-1185">Reference proteome</keyword>
<dbReference type="InterPro" id="IPR001647">
    <property type="entry name" value="HTH_TetR"/>
</dbReference>
<dbReference type="PROSITE" id="PS50977">
    <property type="entry name" value="HTH_TETR_2"/>
    <property type="match status" value="1"/>
</dbReference>
<evidence type="ECO:0000313" key="5">
    <source>
        <dbReference type="Proteomes" id="UP001374803"/>
    </source>
</evidence>
<protein>
    <submittedName>
        <fullName evidence="4">TetR/AcrR family transcriptional regulator</fullName>
    </submittedName>
</protein>
<dbReference type="Pfam" id="PF00440">
    <property type="entry name" value="TetR_N"/>
    <property type="match status" value="1"/>
</dbReference>
<gene>
    <name evidence="4" type="ORF">LVJ94_27600</name>
</gene>
<dbReference type="PROSITE" id="PS01081">
    <property type="entry name" value="HTH_TETR_1"/>
    <property type="match status" value="1"/>
</dbReference>
<dbReference type="EMBL" id="CP089983">
    <property type="protein sequence ID" value="WXB00677.1"/>
    <property type="molecule type" value="Genomic_DNA"/>
</dbReference>
<dbReference type="InterPro" id="IPR041669">
    <property type="entry name" value="TetR_C_15"/>
</dbReference>
<organism evidence="4 5">
    <name type="scientific">Pendulispora rubella</name>
    <dbReference type="NCBI Taxonomy" id="2741070"/>
    <lineage>
        <taxon>Bacteria</taxon>
        <taxon>Pseudomonadati</taxon>
        <taxon>Myxococcota</taxon>
        <taxon>Myxococcia</taxon>
        <taxon>Myxococcales</taxon>
        <taxon>Sorangiineae</taxon>
        <taxon>Pendulisporaceae</taxon>
        <taxon>Pendulispora</taxon>
    </lineage>
</organism>
<name>A0ABZ2KQ56_9BACT</name>
<dbReference type="Gene3D" id="1.10.357.10">
    <property type="entry name" value="Tetracycline Repressor, domain 2"/>
    <property type="match status" value="1"/>
</dbReference>
<dbReference type="PANTHER" id="PTHR30055:SF223">
    <property type="entry name" value="HTH-TYPE TRANSCRIPTIONAL REGULATOR UIDR"/>
    <property type="match status" value="1"/>
</dbReference>
<feature type="domain" description="HTH tetR-type" evidence="3">
    <location>
        <begin position="19"/>
        <end position="79"/>
    </location>
</feature>
<dbReference type="InterPro" id="IPR023772">
    <property type="entry name" value="DNA-bd_HTH_TetR-type_CS"/>
</dbReference>
<dbReference type="PANTHER" id="PTHR30055">
    <property type="entry name" value="HTH-TYPE TRANSCRIPTIONAL REGULATOR RUTR"/>
    <property type="match status" value="1"/>
</dbReference>